<proteinExistence type="predicted"/>
<gene>
    <name evidence="2" type="ORF">A4X13_0g3129</name>
</gene>
<evidence type="ECO:0000256" key="1">
    <source>
        <dbReference type="SAM" id="MobiDB-lite"/>
    </source>
</evidence>
<reference evidence="2" key="2">
    <citation type="journal article" date="2019" name="IMA Fungus">
        <title>Genome sequencing and comparison of five Tilletia species to identify candidate genes for the detection of regulated species infecting wheat.</title>
        <authorList>
            <person name="Nguyen H.D.T."/>
            <person name="Sultana T."/>
            <person name="Kesanakurti P."/>
            <person name="Hambleton S."/>
        </authorList>
    </citation>
    <scope>NUCLEOTIDE SEQUENCE</scope>
    <source>
        <strain evidence="2">DAOMC 236416</strain>
    </source>
</reference>
<name>A0A177TUX1_9BASI</name>
<feature type="compositionally biased region" description="Low complexity" evidence="1">
    <location>
        <begin position="85"/>
        <end position="94"/>
    </location>
</feature>
<feature type="compositionally biased region" description="Polar residues" evidence="1">
    <location>
        <begin position="251"/>
        <end position="261"/>
    </location>
</feature>
<feature type="compositionally biased region" description="Acidic residues" evidence="1">
    <location>
        <begin position="47"/>
        <end position="58"/>
    </location>
</feature>
<dbReference type="Proteomes" id="UP000077521">
    <property type="component" value="Unassembled WGS sequence"/>
</dbReference>
<keyword evidence="3" id="KW-1185">Reference proteome</keyword>
<reference evidence="2" key="1">
    <citation type="submission" date="2016-04" db="EMBL/GenBank/DDBJ databases">
        <authorList>
            <person name="Nguyen H.D."/>
            <person name="Samba Siva P."/>
            <person name="Cullis J."/>
            <person name="Levesque C.A."/>
            <person name="Hambleton S."/>
        </authorList>
    </citation>
    <scope>NUCLEOTIDE SEQUENCE</scope>
    <source>
        <strain evidence="2">DAOMC 236416</strain>
    </source>
</reference>
<comment type="caution">
    <text evidence="2">The sequence shown here is derived from an EMBL/GenBank/DDBJ whole genome shotgun (WGS) entry which is preliminary data.</text>
</comment>
<feature type="region of interest" description="Disordered" evidence="1">
    <location>
        <begin position="37"/>
        <end position="94"/>
    </location>
</feature>
<accession>A0A177TUX1</accession>
<feature type="compositionally biased region" description="Basic and acidic residues" evidence="1">
    <location>
        <begin position="37"/>
        <end position="46"/>
    </location>
</feature>
<evidence type="ECO:0000313" key="3">
    <source>
        <dbReference type="Proteomes" id="UP000077521"/>
    </source>
</evidence>
<dbReference type="AlphaFoldDB" id="A0A177TUX1"/>
<evidence type="ECO:0000313" key="2">
    <source>
        <dbReference type="EMBL" id="KAE8255199.1"/>
    </source>
</evidence>
<feature type="region of interest" description="Disordered" evidence="1">
    <location>
        <begin position="386"/>
        <end position="425"/>
    </location>
</feature>
<feature type="compositionally biased region" description="Low complexity" evidence="1">
    <location>
        <begin position="396"/>
        <end position="422"/>
    </location>
</feature>
<feature type="region of interest" description="Disordered" evidence="1">
    <location>
        <begin position="238"/>
        <end position="271"/>
    </location>
</feature>
<protein>
    <submittedName>
        <fullName evidence="2">Uncharacterized protein</fullName>
    </submittedName>
</protein>
<dbReference type="EMBL" id="LWDF02000167">
    <property type="protein sequence ID" value="KAE8255199.1"/>
    <property type="molecule type" value="Genomic_DNA"/>
</dbReference>
<sequence>MSATPTASRSNSLVLPPLALRSPLGAVTNVSQRFAELDKGPEKVQDNEDEVFSQDDQLEQPKVTSQQPEPVDPKTKKGKNKQVSKAESSSGASEKLVELSVTLTLPNAKPVPGAKGKSSKPSHADTMVRCVKDTKYTAFQSSIVAAAIQAGLSTTGYKDLDVEGKISAGGVWKNKQRLHDETAFQSFWDKILKKKTWEAYVFVAQSPMAVIELSSDSGVKTEEDSEDENSIEKQLLSAATSDAKKRKSDESQSNTAASTSNKRAKVVVKDEAEEARKKSAADILRRHACSKHGAKACFILRGGVHLPIDNQILDRWVAAIERDPAANSSAHLPNDKYVEKKTKEVYLKQGLRASPNRAERPRSSSDYMLLSDFDEELPNPFSSAEMSHFRRRSGVSAGPSQSRGSPSASSSAATTSAPPRQAGPDITFEALARRVKLDDAIIQKCVKVGVKKASAFARMSAEKFTQIGCLEGEVEEALDAQDRWRRLDSKGFNKDELVNAPEE</sequence>
<organism evidence="2 3">
    <name type="scientific">Tilletia indica</name>
    <dbReference type="NCBI Taxonomy" id="43049"/>
    <lineage>
        <taxon>Eukaryota</taxon>
        <taxon>Fungi</taxon>
        <taxon>Dikarya</taxon>
        <taxon>Basidiomycota</taxon>
        <taxon>Ustilaginomycotina</taxon>
        <taxon>Exobasidiomycetes</taxon>
        <taxon>Tilletiales</taxon>
        <taxon>Tilletiaceae</taxon>
        <taxon>Tilletia</taxon>
    </lineage>
</organism>